<comment type="caution">
    <text evidence="2">The sequence shown here is derived from an EMBL/GenBank/DDBJ whole genome shotgun (WGS) entry which is preliminary data.</text>
</comment>
<dbReference type="InterPro" id="IPR000238">
    <property type="entry name" value="RbfA"/>
</dbReference>
<dbReference type="GO" id="GO:0006364">
    <property type="term" value="P:rRNA processing"/>
    <property type="evidence" value="ECO:0007669"/>
    <property type="project" value="InterPro"/>
</dbReference>
<dbReference type="Pfam" id="PF02033">
    <property type="entry name" value="RBFA"/>
    <property type="match status" value="1"/>
</dbReference>
<dbReference type="EMBL" id="MHSL01000002">
    <property type="protein sequence ID" value="OHA44438.1"/>
    <property type="molecule type" value="Genomic_DNA"/>
</dbReference>
<sequence>MSNNKNEKTLSVCKQLAAEFLARESNGQSIITIINATISNDRKYATIFFTVLPTEQEKAALAFAKRQRSDFRKFVGEHARLGKLPFFDFAIDEGEKHRQRIDELACELR</sequence>
<keyword evidence="1" id="KW-0690">Ribosome biogenesis</keyword>
<dbReference type="InterPro" id="IPR023799">
    <property type="entry name" value="RbfA_dom_sf"/>
</dbReference>
<dbReference type="AlphaFoldDB" id="A0A1G2P7Y4"/>
<dbReference type="Gene3D" id="3.30.300.20">
    <property type="match status" value="1"/>
</dbReference>
<proteinExistence type="predicted"/>
<dbReference type="STRING" id="1802333.A3G03_02460"/>
<evidence type="ECO:0000313" key="3">
    <source>
        <dbReference type="Proteomes" id="UP000176355"/>
    </source>
</evidence>
<evidence type="ECO:0000313" key="2">
    <source>
        <dbReference type="EMBL" id="OHA44438.1"/>
    </source>
</evidence>
<gene>
    <name evidence="2" type="ORF">A3G03_02460</name>
</gene>
<name>A0A1G2P7Y4_9BACT</name>
<accession>A0A1G2P7Y4</accession>
<reference evidence="2 3" key="1">
    <citation type="journal article" date="2016" name="Nat. Commun.">
        <title>Thousands of microbial genomes shed light on interconnected biogeochemical processes in an aquifer system.</title>
        <authorList>
            <person name="Anantharaman K."/>
            <person name="Brown C.T."/>
            <person name="Hug L.A."/>
            <person name="Sharon I."/>
            <person name="Castelle C.J."/>
            <person name="Probst A.J."/>
            <person name="Thomas B.C."/>
            <person name="Singh A."/>
            <person name="Wilkins M.J."/>
            <person name="Karaoz U."/>
            <person name="Brodie E.L."/>
            <person name="Williams K.H."/>
            <person name="Hubbard S.S."/>
            <person name="Banfield J.F."/>
        </authorList>
    </citation>
    <scope>NUCLEOTIDE SEQUENCE [LARGE SCALE GENOMIC DNA]</scope>
</reference>
<dbReference type="InterPro" id="IPR015946">
    <property type="entry name" value="KH_dom-like_a/b"/>
</dbReference>
<protein>
    <recommendedName>
        <fullName evidence="4">Ribosome-binding factor A</fullName>
    </recommendedName>
</protein>
<organism evidence="2 3">
    <name type="scientific">Candidatus Taylorbacteria bacterium RIFCSPLOWO2_12_FULL_44_15c</name>
    <dbReference type="NCBI Taxonomy" id="1802333"/>
    <lineage>
        <taxon>Bacteria</taxon>
        <taxon>Candidatus Tayloriibacteriota</taxon>
    </lineage>
</organism>
<dbReference type="SUPFAM" id="SSF89919">
    <property type="entry name" value="Ribosome-binding factor A, RbfA"/>
    <property type="match status" value="1"/>
</dbReference>
<evidence type="ECO:0000256" key="1">
    <source>
        <dbReference type="ARBA" id="ARBA00022517"/>
    </source>
</evidence>
<evidence type="ECO:0008006" key="4">
    <source>
        <dbReference type="Google" id="ProtNLM"/>
    </source>
</evidence>
<dbReference type="Proteomes" id="UP000176355">
    <property type="component" value="Unassembled WGS sequence"/>
</dbReference>